<protein>
    <submittedName>
        <fullName evidence="1">Uncharacterized protein</fullName>
    </submittedName>
</protein>
<evidence type="ECO:0000313" key="2">
    <source>
        <dbReference type="Proteomes" id="UP000031532"/>
    </source>
</evidence>
<gene>
    <name evidence="1" type="ORF">QH73_0016955</name>
</gene>
<sequence>MTQVTLEEVAKLQTELTNYPNALAALQEIEECEGDLEDAAMVLAIRAGQQPDIANAEWLSSLAKKCRAFICRQELRSALANESFAPVVEQLTAAKICPTLLVMPVLLYVVKQGVDEFCQPLDPVA</sequence>
<dbReference type="EMBL" id="JTJC03000004">
    <property type="protein sequence ID" value="NHC36314.1"/>
    <property type="molecule type" value="Genomic_DNA"/>
</dbReference>
<keyword evidence="2" id="KW-1185">Reference proteome</keyword>
<proteinExistence type="predicted"/>
<dbReference type="Proteomes" id="UP000031532">
    <property type="component" value="Unassembled WGS sequence"/>
</dbReference>
<evidence type="ECO:0000313" key="1">
    <source>
        <dbReference type="EMBL" id="NHC36314.1"/>
    </source>
</evidence>
<dbReference type="AlphaFoldDB" id="A0A9X5I644"/>
<name>A0A9X5I644_9CYAN</name>
<reference evidence="1 2" key="1">
    <citation type="journal article" date="2015" name="Genome Announc.">
        <title>Draft Genome Sequence of the Terrestrial Cyanobacterium Scytonema millei VB511283, Isolated from Eastern India.</title>
        <authorList>
            <person name="Sen D."/>
            <person name="Chandrababunaidu M.M."/>
            <person name="Singh D."/>
            <person name="Sanghi N."/>
            <person name="Ghorai A."/>
            <person name="Mishra G.P."/>
            <person name="Madduluri M."/>
            <person name="Adhikary S.P."/>
            <person name="Tripathy S."/>
        </authorList>
    </citation>
    <scope>NUCLEOTIDE SEQUENCE [LARGE SCALE GENOMIC DNA]</scope>
    <source>
        <strain evidence="1 2">VB511283</strain>
    </source>
</reference>
<organism evidence="1 2">
    <name type="scientific">Scytonema millei VB511283</name>
    <dbReference type="NCBI Taxonomy" id="1245923"/>
    <lineage>
        <taxon>Bacteria</taxon>
        <taxon>Bacillati</taxon>
        <taxon>Cyanobacteriota</taxon>
        <taxon>Cyanophyceae</taxon>
        <taxon>Nostocales</taxon>
        <taxon>Scytonemataceae</taxon>
        <taxon>Scytonema</taxon>
    </lineage>
</organism>
<dbReference type="OrthoDB" id="464679at2"/>
<dbReference type="RefSeq" id="WP_039717019.1">
    <property type="nucleotide sequence ID" value="NZ_JTJC03000004.1"/>
</dbReference>
<accession>A0A9X5I644</accession>
<comment type="caution">
    <text evidence="1">The sequence shown here is derived from an EMBL/GenBank/DDBJ whole genome shotgun (WGS) entry which is preliminary data.</text>
</comment>